<dbReference type="GO" id="GO:0005634">
    <property type="term" value="C:nucleus"/>
    <property type="evidence" value="ECO:0007669"/>
    <property type="project" value="TreeGrafter"/>
</dbReference>
<evidence type="ECO:0000313" key="1">
    <source>
        <dbReference type="EMBL" id="KAA8544053.1"/>
    </source>
</evidence>
<dbReference type="OrthoDB" id="27237at2759"/>
<protein>
    <submittedName>
        <fullName evidence="1">Uncharacterized protein</fullName>
    </submittedName>
</protein>
<dbReference type="AlphaFoldDB" id="A0A5J5BLS1"/>
<dbReference type="PANTHER" id="PTHR13060:SF0">
    <property type="entry name" value="PROTEIN ECDYSONELESS HOMOLOG"/>
    <property type="match status" value="1"/>
</dbReference>
<dbReference type="Proteomes" id="UP000325577">
    <property type="component" value="Linkage Group LG11"/>
</dbReference>
<evidence type="ECO:0000313" key="2">
    <source>
        <dbReference type="Proteomes" id="UP000325577"/>
    </source>
</evidence>
<keyword evidence="2" id="KW-1185">Reference proteome</keyword>
<proteinExistence type="predicted"/>
<organism evidence="1 2">
    <name type="scientific">Nyssa sinensis</name>
    <dbReference type="NCBI Taxonomy" id="561372"/>
    <lineage>
        <taxon>Eukaryota</taxon>
        <taxon>Viridiplantae</taxon>
        <taxon>Streptophyta</taxon>
        <taxon>Embryophyta</taxon>
        <taxon>Tracheophyta</taxon>
        <taxon>Spermatophyta</taxon>
        <taxon>Magnoliopsida</taxon>
        <taxon>eudicotyledons</taxon>
        <taxon>Gunneridae</taxon>
        <taxon>Pentapetalae</taxon>
        <taxon>asterids</taxon>
        <taxon>Cornales</taxon>
        <taxon>Nyssaceae</taxon>
        <taxon>Nyssa</taxon>
    </lineage>
</organism>
<dbReference type="Pfam" id="PF07093">
    <property type="entry name" value="SGT1"/>
    <property type="match status" value="1"/>
</dbReference>
<reference evidence="1 2" key="1">
    <citation type="submission" date="2019-09" db="EMBL/GenBank/DDBJ databases">
        <title>A chromosome-level genome assembly of the Chinese tupelo Nyssa sinensis.</title>
        <authorList>
            <person name="Yang X."/>
            <person name="Kang M."/>
            <person name="Yang Y."/>
            <person name="Xiong H."/>
            <person name="Wang M."/>
            <person name="Zhang Z."/>
            <person name="Wang Z."/>
            <person name="Wu H."/>
            <person name="Ma T."/>
            <person name="Liu J."/>
            <person name="Xi Z."/>
        </authorList>
    </citation>
    <scope>NUCLEOTIDE SEQUENCE [LARGE SCALE GENOMIC DNA]</scope>
    <source>
        <strain evidence="1">J267</strain>
        <tissue evidence="1">Leaf</tissue>
    </source>
</reference>
<name>A0A5J5BLS1_9ASTE</name>
<accession>A0A5J5BLS1</accession>
<dbReference type="InterPro" id="IPR010770">
    <property type="entry name" value="Ecd"/>
</dbReference>
<sequence>MSGSLSSYSSKSACQFPDLSVRVWDTDVEFLLIEAAFYLPRWVNPENSTNRVFIRRDELHIIDRNRFPSTLDIGDAHNRSPLHPSSMNTPVVLSMVVDEDSSNEQLGLDVLVLVV</sequence>
<gene>
    <name evidence="1" type="ORF">F0562_021770</name>
</gene>
<dbReference type="EMBL" id="CM018034">
    <property type="protein sequence ID" value="KAA8544053.1"/>
    <property type="molecule type" value="Genomic_DNA"/>
</dbReference>
<dbReference type="PANTHER" id="PTHR13060">
    <property type="entry name" value="SGT1 PROTEIN HSGT1 SUPPRESSOR OF GCR2"/>
    <property type="match status" value="1"/>
</dbReference>